<evidence type="ECO:0000313" key="2">
    <source>
        <dbReference type="Proteomes" id="UP001500058"/>
    </source>
</evidence>
<name>A0ABN3II72_9ACTN</name>
<evidence type="ECO:0000313" key="1">
    <source>
        <dbReference type="EMBL" id="GAA2405574.1"/>
    </source>
</evidence>
<accession>A0ABN3II72</accession>
<gene>
    <name evidence="1" type="ORF">GCM10010420_36800</name>
</gene>
<reference evidence="1 2" key="1">
    <citation type="journal article" date="2019" name="Int. J. Syst. Evol. Microbiol.">
        <title>The Global Catalogue of Microorganisms (GCM) 10K type strain sequencing project: providing services to taxonomists for standard genome sequencing and annotation.</title>
        <authorList>
            <consortium name="The Broad Institute Genomics Platform"/>
            <consortium name="The Broad Institute Genome Sequencing Center for Infectious Disease"/>
            <person name="Wu L."/>
            <person name="Ma J."/>
        </authorList>
    </citation>
    <scope>NUCLEOTIDE SEQUENCE [LARGE SCALE GENOMIC DNA]</scope>
    <source>
        <strain evidence="1 2">JCM 6921</strain>
    </source>
</reference>
<proteinExistence type="predicted"/>
<keyword evidence="2" id="KW-1185">Reference proteome</keyword>
<organism evidence="1 2">
    <name type="scientific">Streptomyces glaucosporus</name>
    <dbReference type="NCBI Taxonomy" id="284044"/>
    <lineage>
        <taxon>Bacteria</taxon>
        <taxon>Bacillati</taxon>
        <taxon>Actinomycetota</taxon>
        <taxon>Actinomycetes</taxon>
        <taxon>Kitasatosporales</taxon>
        <taxon>Streptomycetaceae</taxon>
        <taxon>Streptomyces</taxon>
    </lineage>
</organism>
<dbReference type="Proteomes" id="UP001500058">
    <property type="component" value="Unassembled WGS sequence"/>
</dbReference>
<sequence length="89" mass="9651">MNTSLNGTGASCVAESVLATRSVGTLKTLTVWCRFRPGVPGQFENIWLRTKRYNANGQVRSGTGGICYVIFPAKPAPAQHRVLRELGIC</sequence>
<dbReference type="EMBL" id="BAAATJ010000017">
    <property type="protein sequence ID" value="GAA2405574.1"/>
    <property type="molecule type" value="Genomic_DNA"/>
</dbReference>
<protein>
    <submittedName>
        <fullName evidence="1">Uncharacterized protein</fullName>
    </submittedName>
</protein>
<comment type="caution">
    <text evidence="1">The sequence shown here is derived from an EMBL/GenBank/DDBJ whole genome shotgun (WGS) entry which is preliminary data.</text>
</comment>